<feature type="signal peptide" evidence="2">
    <location>
        <begin position="1"/>
        <end position="25"/>
    </location>
</feature>
<sequence>MDAKFNAAVLALILTFVLQINFVQAITCYSCSDFKSGGGMPNCTGTSIKNYNKVQCQFGYCYYGRNTLFFNDTYLNISESKPYIERGCYKNDNITFPYGWPTLGINQTWDCLVTDYYVLSFNKDADHEYDCTCNSNLCNGVQELPTFFPPTTAPPPITCYRCSDFKPGQGVPKCTGVNTTSYGKIQCPLGYCYYGQNTIYFNDTILGTSENTPYVERDCYQMDTFPDGWFSLGINQTWDCLVTDYNVLSFNKDADHDLPAIKIQLY</sequence>
<dbReference type="PANTHER" id="PTHR33562">
    <property type="entry name" value="ATILLA, ISOFORM B-RELATED-RELATED"/>
    <property type="match status" value="1"/>
</dbReference>
<dbReference type="AlphaFoldDB" id="A0A914DI94"/>
<evidence type="ECO:0000256" key="2">
    <source>
        <dbReference type="SAM" id="SignalP"/>
    </source>
</evidence>
<proteinExistence type="predicted"/>
<evidence type="ECO:0000313" key="3">
    <source>
        <dbReference type="Proteomes" id="UP000887540"/>
    </source>
</evidence>
<feature type="chain" id="PRO_5037931144" evidence="2">
    <location>
        <begin position="26"/>
        <end position="266"/>
    </location>
</feature>
<dbReference type="Proteomes" id="UP000887540">
    <property type="component" value="Unplaced"/>
</dbReference>
<keyword evidence="3" id="KW-1185">Reference proteome</keyword>
<reference evidence="4" key="1">
    <citation type="submission" date="2022-11" db="UniProtKB">
        <authorList>
            <consortium name="WormBaseParasite"/>
        </authorList>
    </citation>
    <scope>IDENTIFICATION</scope>
</reference>
<dbReference type="PANTHER" id="PTHR33562:SF20">
    <property type="entry name" value="PROTEIN QUIVER"/>
    <property type="match status" value="1"/>
</dbReference>
<name>A0A914DI94_9BILA</name>
<organism evidence="3 4">
    <name type="scientific">Acrobeloides nanus</name>
    <dbReference type="NCBI Taxonomy" id="290746"/>
    <lineage>
        <taxon>Eukaryota</taxon>
        <taxon>Metazoa</taxon>
        <taxon>Ecdysozoa</taxon>
        <taxon>Nematoda</taxon>
        <taxon>Chromadorea</taxon>
        <taxon>Rhabditida</taxon>
        <taxon>Tylenchina</taxon>
        <taxon>Cephalobomorpha</taxon>
        <taxon>Cephaloboidea</taxon>
        <taxon>Cephalobidae</taxon>
        <taxon>Acrobeloides</taxon>
    </lineage>
</organism>
<keyword evidence="1 2" id="KW-0732">Signal</keyword>
<protein>
    <submittedName>
        <fullName evidence="4">Uncharacterized protein</fullName>
    </submittedName>
</protein>
<accession>A0A914DI94</accession>
<evidence type="ECO:0000256" key="1">
    <source>
        <dbReference type="ARBA" id="ARBA00022729"/>
    </source>
</evidence>
<dbReference type="InterPro" id="IPR050975">
    <property type="entry name" value="Sleep_regulator"/>
</dbReference>
<dbReference type="WBParaSite" id="ACRNAN_scaffold278.g26883.t1">
    <property type="protein sequence ID" value="ACRNAN_scaffold278.g26883.t1"/>
    <property type="gene ID" value="ACRNAN_scaffold278.g26883"/>
</dbReference>
<evidence type="ECO:0000313" key="4">
    <source>
        <dbReference type="WBParaSite" id="ACRNAN_scaffold278.g26883.t1"/>
    </source>
</evidence>